<dbReference type="PANTHER" id="PTHR30469">
    <property type="entry name" value="MULTIDRUG RESISTANCE PROTEIN MDTA"/>
    <property type="match status" value="1"/>
</dbReference>
<proteinExistence type="inferred from homology"/>
<feature type="domain" description="Multidrug resistance protein MdtA-like barrel-sandwich hybrid" evidence="2">
    <location>
        <begin position="66"/>
        <end position="203"/>
    </location>
</feature>
<dbReference type="NCBIfam" id="TIGR01730">
    <property type="entry name" value="RND_mfp"/>
    <property type="match status" value="1"/>
</dbReference>
<dbReference type="Gene3D" id="2.40.420.20">
    <property type="match status" value="1"/>
</dbReference>
<dbReference type="EMBL" id="JACOFU010000002">
    <property type="protein sequence ID" value="MBC3831226.1"/>
    <property type="molecule type" value="Genomic_DNA"/>
</dbReference>
<evidence type="ECO:0000259" key="2">
    <source>
        <dbReference type="Pfam" id="PF25917"/>
    </source>
</evidence>
<dbReference type="SUPFAM" id="SSF111369">
    <property type="entry name" value="HlyD-like secretion proteins"/>
    <property type="match status" value="1"/>
</dbReference>
<comment type="caution">
    <text evidence="4">The sequence shown here is derived from an EMBL/GenBank/DDBJ whole genome shotgun (WGS) entry which is preliminary data.</text>
</comment>
<evidence type="ECO:0000313" key="5">
    <source>
        <dbReference type="Proteomes" id="UP000643610"/>
    </source>
</evidence>
<dbReference type="PANTHER" id="PTHR30469:SF33">
    <property type="entry name" value="SLR1207 PROTEIN"/>
    <property type="match status" value="1"/>
</dbReference>
<sequence length="398" mass="43512">MNKKISIVIALVLAAGAIIFFVKNKTVAVVKHQTNKVEQGAISSSFYTAGTLAYRNQARLSAELVAKVTHIYVQEGQTVEQGQELIKLDDSSVKAEISQMEAQVARGDIEIRRARSDMEQKRTEWLRQSELTARGMVSKQALDLALSALDNAKFQLESNEKNALQNVAALLQKQKLLEKTIIRSPIQGVVIAIPIKVGETAVASAVSLAGSSLMTIADPSSMVVEAQIAEFDIARIKLGQTAAMTTRAVPNETFMGKVTRIARSVSNDSKAPNDNKTVRTVAVQIELATSHPQFVSGMSCDLSLIEGAQAKTLLIPLTALRVDEISTDNFSGVKRRDYYVWQVKNGRVVKQMLEIGYADEYRQEVRKGLTLGDEIISGPAAFLEKLRDGQALPEVDVR</sequence>
<dbReference type="Pfam" id="PF25917">
    <property type="entry name" value="BSH_RND"/>
    <property type="match status" value="1"/>
</dbReference>
<dbReference type="Proteomes" id="UP000643610">
    <property type="component" value="Unassembled WGS sequence"/>
</dbReference>
<evidence type="ECO:0000313" key="4">
    <source>
        <dbReference type="EMBL" id="MBC3831226.1"/>
    </source>
</evidence>
<name>A0ABR6XP91_9BURK</name>
<protein>
    <submittedName>
        <fullName evidence="4">Efflux RND transporter periplasmic adaptor subunit</fullName>
    </submittedName>
</protein>
<dbReference type="InterPro" id="IPR006143">
    <property type="entry name" value="RND_pump_MFP"/>
</dbReference>
<dbReference type="RefSeq" id="WP_186890243.1">
    <property type="nucleotide sequence ID" value="NZ_JACOFU010000002.1"/>
</dbReference>
<comment type="similarity">
    <text evidence="1">Belongs to the membrane fusion protein (MFP) (TC 8.A.1) family.</text>
</comment>
<gene>
    <name evidence="4" type="ORF">H8K33_06885</name>
</gene>
<dbReference type="Pfam" id="PF25990">
    <property type="entry name" value="Beta-barrel_YknX"/>
    <property type="match status" value="1"/>
</dbReference>
<dbReference type="Gene3D" id="2.40.30.170">
    <property type="match status" value="1"/>
</dbReference>
<reference evidence="4 5" key="1">
    <citation type="submission" date="2020-08" db="EMBL/GenBank/DDBJ databases">
        <title>Novel species isolated from subtropical streams in China.</title>
        <authorList>
            <person name="Lu H."/>
        </authorList>
    </citation>
    <scope>NUCLEOTIDE SEQUENCE [LARGE SCALE GENOMIC DNA]</scope>
    <source>
        <strain evidence="4 5">KCTC 52442</strain>
    </source>
</reference>
<dbReference type="InterPro" id="IPR058625">
    <property type="entry name" value="MdtA-like_BSH"/>
</dbReference>
<evidence type="ECO:0000259" key="3">
    <source>
        <dbReference type="Pfam" id="PF25990"/>
    </source>
</evidence>
<dbReference type="Gene3D" id="2.40.50.100">
    <property type="match status" value="1"/>
</dbReference>
<dbReference type="InterPro" id="IPR058636">
    <property type="entry name" value="Beta-barrel_YknX"/>
</dbReference>
<keyword evidence="5" id="KW-1185">Reference proteome</keyword>
<accession>A0ABR6XP91</accession>
<organism evidence="4 5">
    <name type="scientific">Undibacterium amnicola</name>
    <dbReference type="NCBI Taxonomy" id="1834038"/>
    <lineage>
        <taxon>Bacteria</taxon>
        <taxon>Pseudomonadati</taxon>
        <taxon>Pseudomonadota</taxon>
        <taxon>Betaproteobacteria</taxon>
        <taxon>Burkholderiales</taxon>
        <taxon>Oxalobacteraceae</taxon>
        <taxon>Undibacterium</taxon>
    </lineage>
</organism>
<feature type="domain" description="YknX-like beta-barrel" evidence="3">
    <location>
        <begin position="222"/>
        <end position="300"/>
    </location>
</feature>
<evidence type="ECO:0000256" key="1">
    <source>
        <dbReference type="ARBA" id="ARBA00009477"/>
    </source>
</evidence>